<gene>
    <name evidence="5" type="ORF">LZA78_11530</name>
</gene>
<accession>A0ABS8YWC2</accession>
<evidence type="ECO:0000256" key="3">
    <source>
        <dbReference type="SAM" id="Coils"/>
    </source>
</evidence>
<reference evidence="5 6" key="1">
    <citation type="submission" date="2021-12" db="EMBL/GenBank/DDBJ databases">
        <title>Sinirhodobacter sp. WL0062 is a bacterium isolated from seawater.</title>
        <authorList>
            <person name="Wang L."/>
            <person name="He W."/>
            <person name="Zhang D.-F."/>
        </authorList>
    </citation>
    <scope>NUCLEOTIDE SEQUENCE [LARGE SCALE GENOMIC DNA]</scope>
    <source>
        <strain evidence="5 6">WL0062</strain>
    </source>
</reference>
<evidence type="ECO:0000259" key="4">
    <source>
        <dbReference type="Pfam" id="PF25881"/>
    </source>
</evidence>
<comment type="caution">
    <text evidence="5">The sequence shown here is derived from an EMBL/GenBank/DDBJ whole genome shotgun (WGS) entry which is preliminary data.</text>
</comment>
<dbReference type="Gene3D" id="1.10.287.470">
    <property type="entry name" value="Helix hairpin bin"/>
    <property type="match status" value="2"/>
</dbReference>
<evidence type="ECO:0000256" key="2">
    <source>
        <dbReference type="ARBA" id="ARBA00023054"/>
    </source>
</evidence>
<dbReference type="Proteomes" id="UP001521181">
    <property type="component" value="Unassembled WGS sequence"/>
</dbReference>
<feature type="coiled-coil region" evidence="3">
    <location>
        <begin position="64"/>
        <end position="124"/>
    </location>
</feature>
<dbReference type="EMBL" id="JAJUOS010000008">
    <property type="protein sequence ID" value="MCE5974116.1"/>
    <property type="molecule type" value="Genomic_DNA"/>
</dbReference>
<evidence type="ECO:0000313" key="5">
    <source>
        <dbReference type="EMBL" id="MCE5974116.1"/>
    </source>
</evidence>
<dbReference type="Gene3D" id="2.40.50.100">
    <property type="match status" value="1"/>
</dbReference>
<dbReference type="SUPFAM" id="SSF111369">
    <property type="entry name" value="HlyD-like secretion proteins"/>
    <property type="match status" value="2"/>
</dbReference>
<name>A0ABS8YWC2_9RHOB</name>
<keyword evidence="2 3" id="KW-0175">Coiled coil</keyword>
<dbReference type="InterPro" id="IPR059052">
    <property type="entry name" value="HH_YbhG-like"/>
</dbReference>
<dbReference type="PANTHER" id="PTHR32347">
    <property type="entry name" value="EFFLUX SYSTEM COMPONENT YKNX-RELATED"/>
    <property type="match status" value="1"/>
</dbReference>
<keyword evidence="6" id="KW-1185">Reference proteome</keyword>
<proteinExistence type="predicted"/>
<dbReference type="InterPro" id="IPR050465">
    <property type="entry name" value="UPF0194_transport"/>
</dbReference>
<comment type="subcellular location">
    <subcellularLocation>
        <location evidence="1">Cell envelope</location>
    </subcellularLocation>
</comment>
<dbReference type="PANTHER" id="PTHR32347:SF23">
    <property type="entry name" value="BLL5650 PROTEIN"/>
    <property type="match status" value="1"/>
</dbReference>
<evidence type="ECO:0000256" key="1">
    <source>
        <dbReference type="ARBA" id="ARBA00004196"/>
    </source>
</evidence>
<feature type="domain" description="YbhG-like alpha-helical hairpin" evidence="4">
    <location>
        <begin position="66"/>
        <end position="186"/>
    </location>
</feature>
<sequence length="315" mass="33043">MDICSVPILSALIGACVATSPLGTGYVEGDHVLLAPLATAQVESLAVARGQRFELGDVLARQERRDAELSVAQAAAALAQAESQLRNLREGRRPEEIQVIEASLASATAQLAEYERQLARLSTLEARGAASEAQREDAETAVSVARASVAQIEANLAVARLPARPEEIAAAEAAVQAASADLDKARWTLAKRDLTAPAAGVVSDILRMPGEMAGPSAPVFSLLPDGAIKLRLYIPEGEIAALSTGTRLSVHCDGCAEGLHARISYIADGPEFTPPVIYSLQNRQKLVYLVEALPEGEASLKPGQIVDVSLAEAAK</sequence>
<organism evidence="5 6">
    <name type="scientific">Rhodobacter flavimaris</name>
    <dbReference type="NCBI Taxonomy" id="2907145"/>
    <lineage>
        <taxon>Bacteria</taxon>
        <taxon>Pseudomonadati</taxon>
        <taxon>Pseudomonadota</taxon>
        <taxon>Alphaproteobacteria</taxon>
        <taxon>Rhodobacterales</taxon>
        <taxon>Rhodobacter group</taxon>
        <taxon>Rhodobacter</taxon>
    </lineage>
</organism>
<evidence type="ECO:0000313" key="6">
    <source>
        <dbReference type="Proteomes" id="UP001521181"/>
    </source>
</evidence>
<dbReference type="Pfam" id="PF25881">
    <property type="entry name" value="HH_YBHG"/>
    <property type="match status" value="1"/>
</dbReference>
<protein>
    <submittedName>
        <fullName evidence="5">HlyD family efflux transporter periplasmic adaptor subunit</fullName>
    </submittedName>
</protein>
<dbReference type="RefSeq" id="WP_233677086.1">
    <property type="nucleotide sequence ID" value="NZ_JAJUOS010000008.1"/>
</dbReference>